<accession>A0A1B2HFK5</accession>
<gene>
    <name evidence="1" type="ORF">BBK82_10780</name>
</gene>
<evidence type="ECO:0000313" key="2">
    <source>
        <dbReference type="Proteomes" id="UP000093053"/>
    </source>
</evidence>
<dbReference type="AlphaFoldDB" id="A0A1B2HFK5"/>
<dbReference type="KEGG" id="led:BBK82_10780"/>
<keyword evidence="2" id="KW-1185">Reference proteome</keyword>
<proteinExistence type="predicted"/>
<evidence type="ECO:0000313" key="1">
    <source>
        <dbReference type="EMBL" id="ANZ36480.1"/>
    </source>
</evidence>
<dbReference type="EMBL" id="CP016793">
    <property type="protein sequence ID" value="ANZ36480.1"/>
    <property type="molecule type" value="Genomic_DNA"/>
</dbReference>
<dbReference type="OrthoDB" id="3894953at2"/>
<dbReference type="Proteomes" id="UP000093053">
    <property type="component" value="Chromosome"/>
</dbReference>
<organism evidence="1 2">
    <name type="scientific">Lentzea guizhouensis</name>
    <dbReference type="NCBI Taxonomy" id="1586287"/>
    <lineage>
        <taxon>Bacteria</taxon>
        <taxon>Bacillati</taxon>
        <taxon>Actinomycetota</taxon>
        <taxon>Actinomycetes</taxon>
        <taxon>Pseudonocardiales</taxon>
        <taxon>Pseudonocardiaceae</taxon>
        <taxon>Lentzea</taxon>
    </lineage>
</organism>
<reference evidence="1 2" key="1">
    <citation type="submission" date="2016-07" db="EMBL/GenBank/DDBJ databases">
        <title>Complete genome sequence of the Lentzea guizhouensis DHS C013.</title>
        <authorList>
            <person name="Cao C."/>
        </authorList>
    </citation>
    <scope>NUCLEOTIDE SEQUENCE [LARGE SCALE GENOMIC DNA]</scope>
    <source>
        <strain evidence="1 2">DHS C013</strain>
    </source>
</reference>
<dbReference type="STRING" id="1586287.BBK82_10780"/>
<protein>
    <submittedName>
        <fullName evidence="1">Uncharacterized protein</fullName>
    </submittedName>
</protein>
<dbReference type="RefSeq" id="WP_065914883.1">
    <property type="nucleotide sequence ID" value="NZ_CP016793.1"/>
</dbReference>
<sequence>MRAVNGSAAAELRLDLTGVDGKTAAQLYSPYAPHSTGDIARPGQSVTHGWGLAGETLPGFRGSIRDRTADSGTGTVAVSALDGAEKLRDAARLPAVLSANSNPIASGTWVVDHLLREAGIHTAPPPRADCTLYASMHGGVVPDVGFYRDHTHNSLTYRRDRAPWEIAAMPGSQPFTVRWDPRTRTTVGGRGLFVEFWVDRTSLAASGNRVEMKLVFQADNSINDIYFWFDFNEDQMNIGATGTGGTVKGDAGMGLRFAGIYHIGVHWTWTGRTPSARYFIDKGGGAYRETDMGAFTELGFSQLNYIELSSALPIEAVQVSLRENRMTQQEFIQAWTRGAVLDQITSELRAIPPVQGSAWDVISSVAKAEQATAEFDPYGVCRYRNNTRFTTPGQTFNQVTSAREIASLRVSEAIDSIRNTVDVPYQLYTTGTPAERFTESTVRTISAFQTVTFTYDYDVSEYDSPPPVVYATTLPANTSRVRFSPTLNGQLGIHGSIESTTERDGATLRVTFRNLSNSACFIVTSGGLPSLSIWSQRLAANSPTRLSTRRYNTTSRARYGAQVFQVPSTPWIQTLGTAGRIADYLLSVAAQPLPVLGDIEILPDPRITLGDLVRVVDDVGATLDTSAWVIGIRTSGDNTGRIRQVLTLRATTSPGVPTDTGLFPDPAVDPAARDALVREGIRVP</sequence>
<name>A0A1B2HFK5_9PSEU</name>